<dbReference type="Proteomes" id="UP000016566">
    <property type="component" value="Unassembled WGS sequence"/>
</dbReference>
<dbReference type="STRING" id="1337093.MBELCI_3291"/>
<sequence length="186" mass="20374">MSHTPDTSASTPALSDEELCETLDLLSTVLASVSDRVDAQTTVLDRVNKTATEARQAAFAAKTQTDPERYGEMVGRTIDGQINDNLIRMGRMAVDLGRQSNVTQKVLKQAEEDKLAILRQVRDRENRADRLKRLLPWLGLGAVVLALAMSVVLPRFMASHPLTCAVIGGVWTTTTTGTDACVFYRL</sequence>
<protein>
    <submittedName>
        <fullName evidence="2">Uncharacterized protein</fullName>
    </submittedName>
</protein>
<dbReference type="RefSeq" id="WP_021695338.1">
    <property type="nucleotide sequence ID" value="NZ_BATB01000071.1"/>
</dbReference>
<dbReference type="eggNOG" id="ENOG5033UAA">
    <property type="taxonomic scope" value="Bacteria"/>
</dbReference>
<keyword evidence="3" id="KW-1185">Reference proteome</keyword>
<gene>
    <name evidence="2" type="ORF">MBELCI_3291</name>
</gene>
<dbReference type="OrthoDB" id="7876532at2"/>
<feature type="transmembrane region" description="Helical" evidence="1">
    <location>
        <begin position="134"/>
        <end position="153"/>
    </location>
</feature>
<accession>U3AHR7</accession>
<organism evidence="2 3">
    <name type="scientific">Limimaricola cinnabarinus LL-001</name>
    <dbReference type="NCBI Taxonomy" id="1337093"/>
    <lineage>
        <taxon>Bacteria</taxon>
        <taxon>Pseudomonadati</taxon>
        <taxon>Pseudomonadota</taxon>
        <taxon>Alphaproteobacteria</taxon>
        <taxon>Rhodobacterales</taxon>
        <taxon>Paracoccaceae</taxon>
        <taxon>Limimaricola</taxon>
    </lineage>
</organism>
<proteinExistence type="predicted"/>
<evidence type="ECO:0000313" key="2">
    <source>
        <dbReference type="EMBL" id="GAD57239.1"/>
    </source>
</evidence>
<comment type="caution">
    <text evidence="2">The sequence shown here is derived from an EMBL/GenBank/DDBJ whole genome shotgun (WGS) entry which is preliminary data.</text>
</comment>
<name>U3AHR7_9RHOB</name>
<keyword evidence="1" id="KW-1133">Transmembrane helix</keyword>
<keyword evidence="1" id="KW-0812">Transmembrane</keyword>
<keyword evidence="1" id="KW-0472">Membrane</keyword>
<evidence type="ECO:0000313" key="3">
    <source>
        <dbReference type="Proteomes" id="UP000016566"/>
    </source>
</evidence>
<dbReference type="EMBL" id="BATB01000071">
    <property type="protein sequence ID" value="GAD57239.1"/>
    <property type="molecule type" value="Genomic_DNA"/>
</dbReference>
<dbReference type="AlphaFoldDB" id="U3AHR7"/>
<reference evidence="2" key="1">
    <citation type="journal article" date="2013" name="Genome Announc.">
        <title>Draft Genome Sequence of Loktanella cinnabarina LL-001T, Isolated from Deep-Sea Floor Sediment.</title>
        <authorList>
            <person name="Nishi S."/>
            <person name="Tsubouchi T."/>
            <person name="Takaki Y."/>
            <person name="Koyanagi R."/>
            <person name="Satoh N."/>
            <person name="Maruyama T."/>
            <person name="Hatada Y."/>
        </authorList>
    </citation>
    <scope>NUCLEOTIDE SEQUENCE [LARGE SCALE GENOMIC DNA]</scope>
    <source>
        <strain evidence="2">LL-001</strain>
    </source>
</reference>
<evidence type="ECO:0000256" key="1">
    <source>
        <dbReference type="SAM" id="Phobius"/>
    </source>
</evidence>